<dbReference type="KEGG" id="pect:BN1012_Phect2346"/>
<dbReference type="InterPro" id="IPR005467">
    <property type="entry name" value="His_kinase_dom"/>
</dbReference>
<dbReference type="InterPro" id="IPR004358">
    <property type="entry name" value="Sig_transdc_His_kin-like_C"/>
</dbReference>
<dbReference type="Gene3D" id="3.30.565.10">
    <property type="entry name" value="Histidine kinase-like ATPase, C-terminal domain"/>
    <property type="match status" value="1"/>
</dbReference>
<dbReference type="SUPFAM" id="SSF47384">
    <property type="entry name" value="Homodimeric domain of signal transducing histidine kinase"/>
    <property type="match status" value="1"/>
</dbReference>
<dbReference type="PRINTS" id="PR00344">
    <property type="entry name" value="BCTRLSENSOR"/>
</dbReference>
<dbReference type="InterPro" id="IPR036097">
    <property type="entry name" value="HisK_dim/P_sf"/>
</dbReference>
<dbReference type="InterPro" id="IPR050736">
    <property type="entry name" value="Sensor_HK_Regulatory"/>
</dbReference>
<evidence type="ECO:0000256" key="4">
    <source>
        <dbReference type="ARBA" id="ARBA00022679"/>
    </source>
</evidence>
<accession>X5MGG3</accession>
<gene>
    <name evidence="9" type="ORF">BN1012_Phect2346</name>
</gene>
<keyword evidence="5 9" id="KW-0418">Kinase</keyword>
<comment type="catalytic activity">
    <reaction evidence="1">
        <text>ATP + protein L-histidine = ADP + protein N-phospho-L-histidine.</text>
        <dbReference type="EC" id="2.7.13.3"/>
    </reaction>
</comment>
<dbReference type="STRING" id="1458461.BN1012_Phect2346"/>
<evidence type="ECO:0000256" key="1">
    <source>
        <dbReference type="ARBA" id="ARBA00000085"/>
    </source>
</evidence>
<keyword evidence="7" id="KW-1133">Transmembrane helix</keyword>
<dbReference type="PATRIC" id="fig|1458461.3.peg.2352"/>
<dbReference type="OrthoDB" id="9813151at2"/>
<dbReference type="HOGENOM" id="CLU_000445_114_75_5"/>
<reference evidence="9 10" key="1">
    <citation type="journal article" date="2014" name="Front. Genet.">
        <title>Genome and metabolic network of "Candidatus Phaeomarinobacter ectocarpi" Ec32, a new candidate genus of Alphaproteobacteria frequently associated with brown algae.</title>
        <authorList>
            <person name="Dittami S.M."/>
            <person name="Barbeyron T."/>
            <person name="Boyen C."/>
            <person name="Cambefort J."/>
            <person name="Collet G."/>
            <person name="Delage L."/>
            <person name="Gobet A."/>
            <person name="Groisillier A."/>
            <person name="Leblanc C."/>
            <person name="Michel G."/>
            <person name="Scornet D."/>
            <person name="Siegel A."/>
            <person name="Tapia J.E."/>
            <person name="Tonon T."/>
        </authorList>
    </citation>
    <scope>NUCLEOTIDE SEQUENCE [LARGE SCALE GENOMIC DNA]</scope>
    <source>
        <strain evidence="9 10">Ec32</strain>
    </source>
</reference>
<dbReference type="Proteomes" id="UP000032160">
    <property type="component" value="Chromosome I"/>
</dbReference>
<feature type="transmembrane region" description="Helical" evidence="7">
    <location>
        <begin position="132"/>
        <end position="150"/>
    </location>
</feature>
<feature type="transmembrane region" description="Helical" evidence="7">
    <location>
        <begin position="25"/>
        <end position="47"/>
    </location>
</feature>
<evidence type="ECO:0000256" key="7">
    <source>
        <dbReference type="SAM" id="Phobius"/>
    </source>
</evidence>
<dbReference type="SUPFAM" id="SSF55874">
    <property type="entry name" value="ATPase domain of HSP90 chaperone/DNA topoisomerase II/histidine kinase"/>
    <property type="match status" value="1"/>
</dbReference>
<keyword evidence="4" id="KW-0808">Transferase</keyword>
<feature type="transmembrane region" description="Helical" evidence="7">
    <location>
        <begin position="53"/>
        <end position="73"/>
    </location>
</feature>
<feature type="transmembrane region" description="Helical" evidence="7">
    <location>
        <begin position="85"/>
        <end position="102"/>
    </location>
</feature>
<dbReference type="PROSITE" id="PS50109">
    <property type="entry name" value="HIS_KIN"/>
    <property type="match status" value="1"/>
</dbReference>
<dbReference type="InterPro" id="IPR003661">
    <property type="entry name" value="HisK_dim/P_dom"/>
</dbReference>
<dbReference type="CDD" id="cd16922">
    <property type="entry name" value="HATPase_EvgS-ArcB-TorS-like"/>
    <property type="match status" value="1"/>
</dbReference>
<dbReference type="SMART" id="SM00388">
    <property type="entry name" value="HisKA"/>
    <property type="match status" value="1"/>
</dbReference>
<dbReference type="InterPro" id="IPR036890">
    <property type="entry name" value="HATPase_C_sf"/>
</dbReference>
<keyword evidence="10" id="KW-1185">Reference proteome</keyword>
<dbReference type="FunFam" id="3.30.565.10:FF:000006">
    <property type="entry name" value="Sensor histidine kinase WalK"/>
    <property type="match status" value="1"/>
</dbReference>
<dbReference type="SMART" id="SM00387">
    <property type="entry name" value="HATPase_c"/>
    <property type="match status" value="1"/>
</dbReference>
<keyword evidence="7" id="KW-0812">Transmembrane</keyword>
<dbReference type="EMBL" id="HG966617">
    <property type="protein sequence ID" value="CDO60559.1"/>
    <property type="molecule type" value="Genomic_DNA"/>
</dbReference>
<keyword evidence="3" id="KW-0597">Phosphoprotein</keyword>
<dbReference type="AlphaFoldDB" id="X5MGG3"/>
<evidence type="ECO:0000256" key="3">
    <source>
        <dbReference type="ARBA" id="ARBA00022553"/>
    </source>
</evidence>
<feature type="domain" description="Histidine kinase" evidence="8">
    <location>
        <begin position="232"/>
        <end position="452"/>
    </location>
</feature>
<evidence type="ECO:0000313" key="10">
    <source>
        <dbReference type="Proteomes" id="UP000032160"/>
    </source>
</evidence>
<dbReference type="RefSeq" id="WP_052534508.1">
    <property type="nucleotide sequence ID" value="NZ_HG966617.1"/>
</dbReference>
<dbReference type="Gene3D" id="1.10.287.130">
    <property type="match status" value="1"/>
</dbReference>
<dbReference type="InterPro" id="IPR003594">
    <property type="entry name" value="HATPase_dom"/>
</dbReference>
<dbReference type="EC" id="2.7.13.3" evidence="2"/>
<dbReference type="PANTHER" id="PTHR43711">
    <property type="entry name" value="TWO-COMPONENT HISTIDINE KINASE"/>
    <property type="match status" value="1"/>
</dbReference>
<dbReference type="CDD" id="cd00082">
    <property type="entry name" value="HisKA"/>
    <property type="match status" value="1"/>
</dbReference>
<proteinExistence type="predicted"/>
<name>X5MGG3_9HYPH</name>
<protein>
    <recommendedName>
        <fullName evidence="2">histidine kinase</fullName>
        <ecNumber evidence="2">2.7.13.3</ecNumber>
    </recommendedName>
</protein>
<evidence type="ECO:0000256" key="2">
    <source>
        <dbReference type="ARBA" id="ARBA00012438"/>
    </source>
</evidence>
<keyword evidence="7" id="KW-0472">Membrane</keyword>
<feature type="transmembrane region" description="Helical" evidence="7">
    <location>
        <begin position="156"/>
        <end position="176"/>
    </location>
</feature>
<sequence length="463" mass="50875">MLRFLRRRPSQAIERLKHEQGHQALRYLTTGVGVFYAVMMWMHLFFLPHPANTIMFAVSLTASGAFFGMRMCSGWIGATAERTRSFEAIAMAILAGVTIAHAVVHPDAAIATTLSLVVIAAGLVVHSTMTLIGIMLLCMAGVSYALMGPTTGSDLIAHYSFHFFFSALLAALAFAIRMTQIRHRAANELRRMRAIQRLQRQQKLLKATSIRAERAALQADGANRAKSQFLANMSHELRTPLNAILGFSELMEHRIFGDLGDKRYAEYAQHIHSSGGFLLKLVNDILDLSKIEANKFEVFPEAVRLHEALGETVAMIAPQADQRMVEFRVFDVPAEATIMADPRAVQQILLNLMSNAVKFTEPGGNVHVRVARDADRWSITVTDTGIGIPEEDLPNVLAPFGQVANAMTRQQDGTGLGLPLAKSLTEIMSGEFRLESSVGEGTRVSVAFPLHSEHEDRLDTSAA</sequence>
<dbReference type="PANTHER" id="PTHR43711:SF26">
    <property type="entry name" value="SENSOR HISTIDINE KINASE RCSC"/>
    <property type="match status" value="1"/>
</dbReference>
<evidence type="ECO:0000313" key="9">
    <source>
        <dbReference type="EMBL" id="CDO60559.1"/>
    </source>
</evidence>
<dbReference type="Pfam" id="PF02518">
    <property type="entry name" value="HATPase_c"/>
    <property type="match status" value="1"/>
</dbReference>
<dbReference type="Pfam" id="PF00512">
    <property type="entry name" value="HisKA"/>
    <property type="match status" value="1"/>
</dbReference>
<keyword evidence="6" id="KW-0902">Two-component regulatory system</keyword>
<evidence type="ECO:0000256" key="6">
    <source>
        <dbReference type="ARBA" id="ARBA00023012"/>
    </source>
</evidence>
<evidence type="ECO:0000259" key="8">
    <source>
        <dbReference type="PROSITE" id="PS50109"/>
    </source>
</evidence>
<dbReference type="GO" id="GO:0000155">
    <property type="term" value="F:phosphorelay sensor kinase activity"/>
    <property type="evidence" value="ECO:0007669"/>
    <property type="project" value="InterPro"/>
</dbReference>
<organism evidence="9 10">
    <name type="scientific">Candidatus Phaeomarinibacter ectocarpi</name>
    <dbReference type="NCBI Taxonomy" id="1458461"/>
    <lineage>
        <taxon>Bacteria</taxon>
        <taxon>Pseudomonadati</taxon>
        <taxon>Pseudomonadota</taxon>
        <taxon>Alphaproteobacteria</taxon>
        <taxon>Hyphomicrobiales</taxon>
        <taxon>Parvibaculaceae</taxon>
        <taxon>Candidatus Phaeomarinibacter</taxon>
    </lineage>
</organism>
<evidence type="ECO:0000256" key="5">
    <source>
        <dbReference type="ARBA" id="ARBA00022777"/>
    </source>
</evidence>